<dbReference type="GO" id="GO:0005794">
    <property type="term" value="C:Golgi apparatus"/>
    <property type="evidence" value="ECO:0007669"/>
    <property type="project" value="TreeGrafter"/>
</dbReference>
<evidence type="ECO:0000256" key="7">
    <source>
        <dbReference type="ARBA" id="ARBA00023136"/>
    </source>
</evidence>
<feature type="transmembrane region" description="Helical" evidence="10">
    <location>
        <begin position="841"/>
        <end position="865"/>
    </location>
</feature>
<dbReference type="OrthoDB" id="9892611at2759"/>
<feature type="coiled-coil region" evidence="8">
    <location>
        <begin position="454"/>
        <end position="488"/>
    </location>
</feature>
<comment type="subcellular location">
    <subcellularLocation>
        <location evidence="2">Cytoplasm</location>
    </subcellularLocation>
    <subcellularLocation>
        <location evidence="1">Endomembrane system</location>
        <topology evidence="1">Peripheral membrane protein</topology>
    </subcellularLocation>
</comment>
<evidence type="ECO:0000256" key="6">
    <source>
        <dbReference type="ARBA" id="ARBA00023054"/>
    </source>
</evidence>
<evidence type="ECO:0000313" key="13">
    <source>
        <dbReference type="Proteomes" id="UP000504617"/>
    </source>
</evidence>
<protein>
    <submittedName>
        <fullName evidence="14">GRIP and coiled-coil domain-containing protein 1</fullName>
    </submittedName>
</protein>
<evidence type="ECO:0000259" key="11">
    <source>
        <dbReference type="PROSITE" id="PS50262"/>
    </source>
</evidence>
<keyword evidence="7 10" id="KW-0472">Membrane</keyword>
<dbReference type="InterPro" id="IPR017452">
    <property type="entry name" value="GPCR_Rhodpsn_7TM"/>
</dbReference>
<dbReference type="InterPro" id="IPR000237">
    <property type="entry name" value="GRIP_dom"/>
</dbReference>
<evidence type="ECO:0000313" key="14">
    <source>
        <dbReference type="RefSeq" id="XP_013913663.1"/>
    </source>
</evidence>
<dbReference type="PROSITE" id="PS50913">
    <property type="entry name" value="GRIP"/>
    <property type="match status" value="1"/>
</dbReference>
<feature type="domain" description="GRIP" evidence="12">
    <location>
        <begin position="507"/>
        <end position="557"/>
    </location>
</feature>
<keyword evidence="3" id="KW-0963">Cytoplasm</keyword>
<dbReference type="CTD" id="79571"/>
<organism evidence="13 14">
    <name type="scientific">Thamnophis sirtalis</name>
    <dbReference type="NCBI Taxonomy" id="35019"/>
    <lineage>
        <taxon>Eukaryota</taxon>
        <taxon>Metazoa</taxon>
        <taxon>Chordata</taxon>
        <taxon>Craniata</taxon>
        <taxon>Vertebrata</taxon>
        <taxon>Euteleostomi</taxon>
        <taxon>Lepidosauria</taxon>
        <taxon>Squamata</taxon>
        <taxon>Bifurcata</taxon>
        <taxon>Unidentata</taxon>
        <taxon>Episquamata</taxon>
        <taxon>Toxicofera</taxon>
        <taxon>Serpentes</taxon>
        <taxon>Colubroidea</taxon>
        <taxon>Colubridae</taxon>
        <taxon>Natricinae</taxon>
        <taxon>Thamnophis</taxon>
    </lineage>
</organism>
<keyword evidence="5 10" id="KW-1133">Transmembrane helix</keyword>
<accession>A0A6I9XSK5</accession>
<dbReference type="CDD" id="cd00637">
    <property type="entry name" value="7tm_classA_rhodopsin-like"/>
    <property type="match status" value="1"/>
</dbReference>
<feature type="coiled-coil region" evidence="8">
    <location>
        <begin position="36"/>
        <end position="102"/>
    </location>
</feature>
<evidence type="ECO:0000256" key="4">
    <source>
        <dbReference type="ARBA" id="ARBA00022692"/>
    </source>
</evidence>
<keyword evidence="13" id="KW-1185">Reference proteome</keyword>
<name>A0A6I9XSK5_9SAUR</name>
<sequence length="898" mass="99572">MEAMEAEEGPGRRELLATARLGAALATLAREKARLEASWQAERRAARAERERLEAEAREARGRLAAQQRDRAQEQADHADMLRELQRLLQDERARRREAELGLEAEPRELRAELERLRGHFQAQLLQEAGKAAQADEHLRMGEQRGAALEARISEMSELLGAYEKARQKDQAAIRKLKDRLVQLDLENKTLAVAASGHAAVGLALQDGHLDANVLSDKVEKLAELARVAAGRAPSLTGGEDVEALCPAQPPKDAESGDGEKATVAYYQQELKQLKEEFERYKVRVQVVLKSKSAKDGNLAKELEESQEQLSELKEKYVALRLSCEAEAKLHQEQLEAKRREAALLQQLHRQELEQCLSEGREKALRLEEEMHKQRERALAILAEKDQELQQLRLLALPLGLQAPRAAAGWPVNGGSGSGSAHSDSGVGDDALEPLALPLPAPNEPTFLLYTEQLARKEVEVLALKKQRHQLETEAHQLQEKLLEEGEKHREEVSLLQGHIQKTFRDRSREGANLEYLKNIFYRFLTLTDLLGRQQTLTAILTILHFSPEERQAVLSQILVLVCIYLVTLSLSLLGSGSILAMAVRRRQCCCDQLRPLVVLSLADFLGAAVLIPTMAIHLLPAQPFGVAHRFCPYGRMFGMMFYAISLLMVLVYACEVNRAVRGWRVTQESSSCCPPRFQLALPYTLAWLLPCLVVVALMVLSRGPLSSEALLQPLPQAGQDPSGASSNVSCSSCLMLIHLSHNSCSKAPRSPGPPLTPQHSSKESSIIFLAFVALVVSACVVLYCRVKRWQCRDRHGLQSEGLAGRSRVIRSFQLVLVLCWMPACLLVVLSFTGLQLSTLFPLLVATALTAPLQGFLHSLVYGWLRGSFRQEVAGERLPLYCSPDLKASFDDSLAASG</sequence>
<dbReference type="Gene3D" id="1.20.1070.10">
    <property type="entry name" value="Rhodopsin 7-helix transmembrane proteins"/>
    <property type="match status" value="1"/>
</dbReference>
<dbReference type="RefSeq" id="XP_013913663.1">
    <property type="nucleotide sequence ID" value="XM_014058188.1"/>
</dbReference>
<reference evidence="14" key="1">
    <citation type="submission" date="2025-08" db="UniProtKB">
        <authorList>
            <consortium name="RefSeq"/>
        </authorList>
    </citation>
    <scope>IDENTIFICATION</scope>
    <source>
        <tissue evidence="14">Skeletal muscle</tissue>
    </source>
</reference>
<dbReference type="InterPro" id="IPR051952">
    <property type="entry name" value="Golgi-autophagy_related"/>
</dbReference>
<feature type="coiled-coil region" evidence="8">
    <location>
        <begin position="264"/>
        <end position="395"/>
    </location>
</feature>
<feature type="domain" description="G-protein coupled receptors family 1 profile" evidence="11">
    <location>
        <begin position="575"/>
        <end position="862"/>
    </location>
</feature>
<proteinExistence type="predicted"/>
<dbReference type="Gene3D" id="1.10.220.60">
    <property type="entry name" value="GRIP domain"/>
    <property type="match status" value="1"/>
</dbReference>
<dbReference type="KEGG" id="tsr:106542456"/>
<keyword evidence="4 10" id="KW-0812">Transmembrane</keyword>
<dbReference type="PANTHER" id="PTHR23157">
    <property type="entry name" value="GRIP AND COILED-COIL DOMAIN-CONTAINING PROTEIN 1"/>
    <property type="match status" value="1"/>
</dbReference>
<dbReference type="PANTHER" id="PTHR23157:SF25">
    <property type="entry name" value="GRIP AND COILED-COIL DOMAIN-CONTAINING PROTEIN 1"/>
    <property type="match status" value="1"/>
</dbReference>
<dbReference type="Proteomes" id="UP000504617">
    <property type="component" value="Unplaced"/>
</dbReference>
<keyword evidence="6 8" id="KW-0175">Coiled coil</keyword>
<dbReference type="GeneID" id="106542456"/>
<feature type="transmembrane region" description="Helical" evidence="10">
    <location>
        <begin position="640"/>
        <end position="661"/>
    </location>
</feature>
<dbReference type="GO" id="GO:0016020">
    <property type="term" value="C:membrane"/>
    <property type="evidence" value="ECO:0007669"/>
    <property type="project" value="InterPro"/>
</dbReference>
<feature type="transmembrane region" description="Helical" evidence="10">
    <location>
        <begin position="815"/>
        <end position="835"/>
    </location>
</feature>
<evidence type="ECO:0000259" key="12">
    <source>
        <dbReference type="PROSITE" id="PS50913"/>
    </source>
</evidence>
<feature type="region of interest" description="Disordered" evidence="9">
    <location>
        <begin position="239"/>
        <end position="259"/>
    </location>
</feature>
<evidence type="ECO:0000256" key="9">
    <source>
        <dbReference type="SAM" id="MobiDB-lite"/>
    </source>
</evidence>
<feature type="transmembrane region" description="Helical" evidence="10">
    <location>
        <begin position="766"/>
        <end position="785"/>
    </location>
</feature>
<gene>
    <name evidence="14" type="primary">GCC1</name>
</gene>
<evidence type="ECO:0000256" key="8">
    <source>
        <dbReference type="SAM" id="Coils"/>
    </source>
</evidence>
<dbReference type="Pfam" id="PF01465">
    <property type="entry name" value="GRIP"/>
    <property type="match status" value="1"/>
</dbReference>
<evidence type="ECO:0000256" key="5">
    <source>
        <dbReference type="ARBA" id="ARBA00022989"/>
    </source>
</evidence>
<feature type="transmembrane region" description="Helical" evidence="10">
    <location>
        <begin position="681"/>
        <end position="701"/>
    </location>
</feature>
<feature type="transmembrane region" description="Helical" evidence="10">
    <location>
        <begin position="558"/>
        <end position="584"/>
    </location>
</feature>
<evidence type="ECO:0000256" key="1">
    <source>
        <dbReference type="ARBA" id="ARBA00004184"/>
    </source>
</evidence>
<evidence type="ECO:0000256" key="10">
    <source>
        <dbReference type="SAM" id="Phobius"/>
    </source>
</evidence>
<feature type="transmembrane region" description="Helical" evidence="10">
    <location>
        <begin position="596"/>
        <end position="620"/>
    </location>
</feature>
<dbReference type="PROSITE" id="PS50262">
    <property type="entry name" value="G_PROTEIN_RECEP_F1_2"/>
    <property type="match status" value="1"/>
</dbReference>
<dbReference type="SMART" id="SM00755">
    <property type="entry name" value="Grip"/>
    <property type="match status" value="1"/>
</dbReference>
<evidence type="ECO:0000256" key="2">
    <source>
        <dbReference type="ARBA" id="ARBA00004496"/>
    </source>
</evidence>
<dbReference type="SUPFAM" id="SSF81321">
    <property type="entry name" value="Family A G protein-coupled receptor-like"/>
    <property type="match status" value="1"/>
</dbReference>
<dbReference type="AlphaFoldDB" id="A0A6I9XSK5"/>
<evidence type="ECO:0000256" key="3">
    <source>
        <dbReference type="ARBA" id="ARBA00022490"/>
    </source>
</evidence>